<evidence type="ECO:0000313" key="9">
    <source>
        <dbReference type="Proteomes" id="UP000033203"/>
    </source>
</evidence>
<dbReference type="PANTHER" id="PTHR46056:SF12">
    <property type="entry name" value="LONG-CHAIN-ALCOHOL OXIDASE"/>
    <property type="match status" value="1"/>
</dbReference>
<keyword evidence="2" id="KW-0285">Flavoprotein</keyword>
<dbReference type="Gene3D" id="3.50.50.60">
    <property type="entry name" value="FAD/NAD(P)-binding domain"/>
    <property type="match status" value="2"/>
</dbReference>
<gene>
    <name evidence="8" type="ORF">SR41_03315</name>
</gene>
<comment type="similarity">
    <text evidence="1">Belongs to the GMC oxidoreductase family.</text>
</comment>
<evidence type="ECO:0000256" key="3">
    <source>
        <dbReference type="ARBA" id="ARBA00022827"/>
    </source>
</evidence>
<dbReference type="InterPro" id="IPR003953">
    <property type="entry name" value="FAD-dep_OxRdtase_2_FAD-bd"/>
</dbReference>
<dbReference type="InterPro" id="IPR007867">
    <property type="entry name" value="GMC_OxRtase_C"/>
</dbReference>
<evidence type="ECO:0000259" key="7">
    <source>
        <dbReference type="Pfam" id="PF05199"/>
    </source>
</evidence>
<feature type="domain" description="Glucose-methanol-choline oxidoreductase N-terminal" evidence="5">
    <location>
        <begin position="81"/>
        <end position="300"/>
    </location>
</feature>
<dbReference type="Pfam" id="PF00732">
    <property type="entry name" value="GMC_oxred_N"/>
    <property type="match status" value="1"/>
</dbReference>
<feature type="domain" description="Glucose-methanol-choline oxidoreductase C-terminal" evidence="7">
    <location>
        <begin position="387"/>
        <end position="499"/>
    </location>
</feature>
<dbReference type="AlphaFoldDB" id="A0A0D1KZ78"/>
<reference evidence="8 9" key="1">
    <citation type="submission" date="2015-01" db="EMBL/GenBank/DDBJ databases">
        <title>Genome of Sphingomonas taxi strain 30a.</title>
        <authorList>
            <person name="Eevers N."/>
            <person name="Van Hamme J."/>
            <person name="Bottos E."/>
            <person name="Weyens N."/>
            <person name="Vangronsveld J."/>
        </authorList>
    </citation>
    <scope>NUCLEOTIDE SEQUENCE [LARGE SCALE GENOMIC DNA]</scope>
    <source>
        <strain evidence="8 9">30a</strain>
    </source>
</reference>
<evidence type="ECO:0000313" key="8">
    <source>
        <dbReference type="EMBL" id="KIU29569.1"/>
    </source>
</evidence>
<dbReference type="Proteomes" id="UP000033203">
    <property type="component" value="Unassembled WGS sequence"/>
</dbReference>
<protein>
    <submittedName>
        <fullName evidence="8">Ribonuclease BN</fullName>
    </submittedName>
</protein>
<sequence length="512" mass="54453">MSAAIGTDNDPVDVVVIGSGAGGAPLAARLAQAGVSVVVLEAGRAFRPDEHVADELAADIYWMEERLSGGADATAFGANNSGMGVGGSTLHWGAFCPRPDARDLRLHSLNGRGEDWPIAHAELTHYIEAVERCIGVSGPATYPWDPARRYELPPVLRNASADAMARGCAKLGIVATDAPAALVSQDRAQPHWGLRQACINCGTCHQGCRVAAKASADTSWLPLAVAHGAEVRAECRVIDLERDGRGHVTAVVYDRRGQRLRQRCDAVFLCAGGVETPRLLLNLGLANSSGQVGRNFMAHVATQVWGRFDADMRMNRGYPSSLISEDMMRPADLDAAGGYLMQSLGVLPVTLAANLARGAGLWGQALVDLLDDYNRLGGIGINGECLPSDANRLTLSDETDAYGLRKARIDFSYGENERAIDAHARATMTAIWEAAGARDILAVDRSAHTIGTCRMGVSGDRAVVDPDGRSFDIANLFICDNSVFPSALAANPALTIMALSLRTADRFLANRR</sequence>
<dbReference type="PATRIC" id="fig|1549858.7.peg.766"/>
<dbReference type="PANTHER" id="PTHR46056">
    <property type="entry name" value="LONG-CHAIN-ALCOHOL OXIDASE"/>
    <property type="match status" value="1"/>
</dbReference>
<keyword evidence="4" id="KW-0560">Oxidoreductase</keyword>
<dbReference type="InterPro" id="IPR036188">
    <property type="entry name" value="FAD/NAD-bd_sf"/>
</dbReference>
<accession>A0A0D1KZ78</accession>
<name>A0A0D1KZ78_9SPHN</name>
<comment type="caution">
    <text evidence="8">The sequence shown here is derived from an EMBL/GenBank/DDBJ whole genome shotgun (WGS) entry which is preliminary data.</text>
</comment>
<evidence type="ECO:0000259" key="5">
    <source>
        <dbReference type="Pfam" id="PF00732"/>
    </source>
</evidence>
<dbReference type="GO" id="GO:0016614">
    <property type="term" value="F:oxidoreductase activity, acting on CH-OH group of donors"/>
    <property type="evidence" value="ECO:0007669"/>
    <property type="project" value="InterPro"/>
</dbReference>
<dbReference type="Pfam" id="PF05199">
    <property type="entry name" value="GMC_oxred_C"/>
    <property type="match status" value="1"/>
</dbReference>
<dbReference type="InterPro" id="IPR000172">
    <property type="entry name" value="GMC_OxRdtase_N"/>
</dbReference>
<evidence type="ECO:0000256" key="2">
    <source>
        <dbReference type="ARBA" id="ARBA00022630"/>
    </source>
</evidence>
<dbReference type="PRINTS" id="PR00420">
    <property type="entry name" value="RNGMNOXGNASE"/>
</dbReference>
<dbReference type="EMBL" id="JXTP01000016">
    <property type="protein sequence ID" value="KIU29569.1"/>
    <property type="molecule type" value="Genomic_DNA"/>
</dbReference>
<proteinExistence type="inferred from homology"/>
<evidence type="ECO:0000256" key="4">
    <source>
        <dbReference type="ARBA" id="ARBA00023002"/>
    </source>
</evidence>
<dbReference type="PROSITE" id="PS00387">
    <property type="entry name" value="PPASE"/>
    <property type="match status" value="1"/>
</dbReference>
<dbReference type="SUPFAM" id="SSF54373">
    <property type="entry name" value="FAD-linked reductases, C-terminal domain"/>
    <property type="match status" value="1"/>
</dbReference>
<organism evidence="8 9">
    <name type="scientific">Sphingomonas melonis</name>
    <dbReference type="NCBI Taxonomy" id="152682"/>
    <lineage>
        <taxon>Bacteria</taxon>
        <taxon>Pseudomonadati</taxon>
        <taxon>Pseudomonadota</taxon>
        <taxon>Alphaproteobacteria</taxon>
        <taxon>Sphingomonadales</taxon>
        <taxon>Sphingomonadaceae</taxon>
        <taxon>Sphingomonas</taxon>
    </lineage>
</organism>
<keyword evidence="3" id="KW-0274">FAD</keyword>
<evidence type="ECO:0000256" key="1">
    <source>
        <dbReference type="ARBA" id="ARBA00010790"/>
    </source>
</evidence>
<dbReference type="GO" id="GO:0050660">
    <property type="term" value="F:flavin adenine dinucleotide binding"/>
    <property type="evidence" value="ECO:0007669"/>
    <property type="project" value="InterPro"/>
</dbReference>
<evidence type="ECO:0000259" key="6">
    <source>
        <dbReference type="Pfam" id="PF00890"/>
    </source>
</evidence>
<feature type="domain" description="FAD-dependent oxidoreductase 2 FAD-binding" evidence="6">
    <location>
        <begin position="13"/>
        <end position="47"/>
    </location>
</feature>
<dbReference type="SUPFAM" id="SSF51905">
    <property type="entry name" value="FAD/NAD(P)-binding domain"/>
    <property type="match status" value="1"/>
</dbReference>
<dbReference type="Pfam" id="PF00890">
    <property type="entry name" value="FAD_binding_2"/>
    <property type="match status" value="1"/>
</dbReference>